<sequence>MKKKLLVSLAAAAILALSVTACGTSPSQSSTSGTTVTQSGTTSTSGQNTLSASAIVTPDVPSQTSSTQTGETTGITEEEAKQIALDHAQVQEADLTYLNVKKDYDDGISVYEVDFGVGGKEYEYDIKADDGQILKTDYEIDEDYVDPNTQTAVSEADARASALARVDGASDSDIRIKLDRDDGRLIYEGKIIYNNTEYEFEISADTGEFLKWEQDSVYD</sequence>
<evidence type="ECO:0000256" key="1">
    <source>
        <dbReference type="SAM" id="MobiDB-lite"/>
    </source>
</evidence>
<keyword evidence="2" id="KW-0732">Signal</keyword>
<feature type="chain" id="PRO_5039723503" evidence="2">
    <location>
        <begin position="22"/>
        <end position="219"/>
    </location>
</feature>
<dbReference type="Proteomes" id="UP000823849">
    <property type="component" value="Unassembled WGS sequence"/>
</dbReference>
<accession>A0A9D2SLK9</accession>
<evidence type="ECO:0000313" key="5">
    <source>
        <dbReference type="Proteomes" id="UP000823849"/>
    </source>
</evidence>
<comment type="caution">
    <text evidence="4">The sequence shown here is derived from an EMBL/GenBank/DDBJ whole genome shotgun (WGS) entry which is preliminary data.</text>
</comment>
<gene>
    <name evidence="4" type="ORF">H9705_04485</name>
</gene>
<feature type="region of interest" description="Disordered" evidence="1">
    <location>
        <begin position="24"/>
        <end position="49"/>
    </location>
</feature>
<dbReference type="EMBL" id="DWWU01000019">
    <property type="protein sequence ID" value="HJC15071.1"/>
    <property type="molecule type" value="Genomic_DNA"/>
</dbReference>
<dbReference type="Pfam" id="PF03413">
    <property type="entry name" value="PepSY"/>
    <property type="match status" value="2"/>
</dbReference>
<feature type="signal peptide" evidence="2">
    <location>
        <begin position="1"/>
        <end position="21"/>
    </location>
</feature>
<proteinExistence type="predicted"/>
<feature type="domain" description="PepSY" evidence="3">
    <location>
        <begin position="75"/>
        <end position="136"/>
    </location>
</feature>
<dbReference type="PROSITE" id="PS51257">
    <property type="entry name" value="PROKAR_LIPOPROTEIN"/>
    <property type="match status" value="1"/>
</dbReference>
<protein>
    <submittedName>
        <fullName evidence="4">PepSY domain-containing protein</fullName>
    </submittedName>
</protein>
<dbReference type="InterPro" id="IPR025711">
    <property type="entry name" value="PepSY"/>
</dbReference>
<dbReference type="AlphaFoldDB" id="A0A9D2SLK9"/>
<reference evidence="4" key="2">
    <citation type="submission" date="2021-04" db="EMBL/GenBank/DDBJ databases">
        <authorList>
            <person name="Gilroy R."/>
        </authorList>
    </citation>
    <scope>NUCLEOTIDE SEQUENCE</scope>
    <source>
        <strain evidence="4">CHK185-5351</strain>
    </source>
</reference>
<evidence type="ECO:0000256" key="2">
    <source>
        <dbReference type="SAM" id="SignalP"/>
    </source>
</evidence>
<feature type="domain" description="PepSY" evidence="3">
    <location>
        <begin position="153"/>
        <end position="212"/>
    </location>
</feature>
<name>A0A9D2SLK9_9FIRM</name>
<organism evidence="4 5">
    <name type="scientific">Candidatus Fusicatenibacter intestinigallinarum</name>
    <dbReference type="NCBI Taxonomy" id="2838598"/>
    <lineage>
        <taxon>Bacteria</taxon>
        <taxon>Bacillati</taxon>
        <taxon>Bacillota</taxon>
        <taxon>Clostridia</taxon>
        <taxon>Lachnospirales</taxon>
        <taxon>Lachnospiraceae</taxon>
        <taxon>Fusicatenibacter</taxon>
    </lineage>
</organism>
<dbReference type="Gene3D" id="3.10.450.40">
    <property type="match status" value="2"/>
</dbReference>
<evidence type="ECO:0000259" key="3">
    <source>
        <dbReference type="Pfam" id="PF03413"/>
    </source>
</evidence>
<evidence type="ECO:0000313" key="4">
    <source>
        <dbReference type="EMBL" id="HJC15071.1"/>
    </source>
</evidence>
<reference evidence="4" key="1">
    <citation type="journal article" date="2021" name="PeerJ">
        <title>Extensive microbial diversity within the chicken gut microbiome revealed by metagenomics and culture.</title>
        <authorList>
            <person name="Gilroy R."/>
            <person name="Ravi A."/>
            <person name="Getino M."/>
            <person name="Pursley I."/>
            <person name="Horton D.L."/>
            <person name="Alikhan N.F."/>
            <person name="Baker D."/>
            <person name="Gharbi K."/>
            <person name="Hall N."/>
            <person name="Watson M."/>
            <person name="Adriaenssens E.M."/>
            <person name="Foster-Nyarko E."/>
            <person name="Jarju S."/>
            <person name="Secka A."/>
            <person name="Antonio M."/>
            <person name="Oren A."/>
            <person name="Chaudhuri R.R."/>
            <person name="La Ragione R."/>
            <person name="Hildebrand F."/>
            <person name="Pallen M.J."/>
        </authorList>
    </citation>
    <scope>NUCLEOTIDE SEQUENCE</scope>
    <source>
        <strain evidence="4">CHK185-5351</strain>
    </source>
</reference>